<reference evidence="2 3" key="1">
    <citation type="submission" date="2018-10" db="EMBL/GenBank/DDBJ databases">
        <authorList>
            <person name="Criscuolo A."/>
        </authorList>
    </citation>
    <scope>NUCLEOTIDE SEQUENCE [LARGE SCALE GENOMIC DNA]</scope>
    <source>
        <strain evidence="2">DnA1</strain>
    </source>
</reference>
<feature type="domain" description="AB hydrolase-1" evidence="1">
    <location>
        <begin position="26"/>
        <end position="244"/>
    </location>
</feature>
<dbReference type="Proteomes" id="UP000277294">
    <property type="component" value="Unassembled WGS sequence"/>
</dbReference>
<organism evidence="2 3">
    <name type="scientific">Pigmentiphaga humi</name>
    <dbReference type="NCBI Taxonomy" id="2478468"/>
    <lineage>
        <taxon>Bacteria</taxon>
        <taxon>Pseudomonadati</taxon>
        <taxon>Pseudomonadota</taxon>
        <taxon>Betaproteobacteria</taxon>
        <taxon>Burkholderiales</taxon>
        <taxon>Alcaligenaceae</taxon>
        <taxon>Pigmentiphaga</taxon>
    </lineage>
</organism>
<dbReference type="GO" id="GO:0004806">
    <property type="term" value="F:triacylglycerol lipase activity"/>
    <property type="evidence" value="ECO:0007669"/>
    <property type="project" value="UniProtKB-EC"/>
</dbReference>
<accession>A0A3P4AW25</accession>
<evidence type="ECO:0000259" key="1">
    <source>
        <dbReference type="Pfam" id="PF00561"/>
    </source>
</evidence>
<dbReference type="EMBL" id="UWPJ01000005">
    <property type="protein sequence ID" value="VCU68227.1"/>
    <property type="molecule type" value="Genomic_DNA"/>
</dbReference>
<dbReference type="RefSeq" id="WP_124077457.1">
    <property type="nucleotide sequence ID" value="NZ_UWPJ01000005.1"/>
</dbReference>
<evidence type="ECO:0000313" key="2">
    <source>
        <dbReference type="EMBL" id="VCU68227.1"/>
    </source>
</evidence>
<dbReference type="PANTHER" id="PTHR43689">
    <property type="entry name" value="HYDROLASE"/>
    <property type="match status" value="1"/>
</dbReference>
<dbReference type="SUPFAM" id="SSF53474">
    <property type="entry name" value="alpha/beta-Hydrolases"/>
    <property type="match status" value="1"/>
</dbReference>
<dbReference type="OrthoDB" id="9780765at2"/>
<dbReference type="PRINTS" id="PR00111">
    <property type="entry name" value="ABHYDROLASE"/>
</dbReference>
<dbReference type="AlphaFoldDB" id="A0A3P4AW25"/>
<dbReference type="InterPro" id="IPR029058">
    <property type="entry name" value="AB_hydrolase_fold"/>
</dbReference>
<protein>
    <submittedName>
        <fullName evidence="2">Lipase 1</fullName>
        <ecNumber evidence="2">3.1.1.3</ecNumber>
    </submittedName>
</protein>
<gene>
    <name evidence="2" type="primary">lip1</name>
    <name evidence="2" type="ORF">PIGHUM_00277</name>
</gene>
<dbReference type="Gene3D" id="3.40.50.1820">
    <property type="entry name" value="alpha/beta hydrolase"/>
    <property type="match status" value="1"/>
</dbReference>
<dbReference type="PANTHER" id="PTHR43689:SF8">
    <property type="entry name" value="ALPHA_BETA-HYDROLASES SUPERFAMILY PROTEIN"/>
    <property type="match status" value="1"/>
</dbReference>
<keyword evidence="2" id="KW-0378">Hydrolase</keyword>
<dbReference type="EC" id="3.1.1.3" evidence="2"/>
<sequence>MTALETSTLRIRDTALRVARGGSGRPLLFLHGPGGLAESEPALRALAGHYDCHAPEHPGYGGSAVPAWLDNIRDLANFYLDYLAQQQLSDVHLVGYDLGGWIAAELAVRNSHALATLTLIGAQGIHVPGAPGVDVFLRTDDDLVRDTYHDTALADAILARTPTEEQLDQAVRDKEITARLTWQPRGHDPDLAKWLHRIAVPTLVVWGANDRILPVEYGRSWRDRIARATLAELSDCGHAPHVERTVDTVAALNRLTASSGSLA</sequence>
<evidence type="ECO:0000313" key="3">
    <source>
        <dbReference type="Proteomes" id="UP000277294"/>
    </source>
</evidence>
<proteinExistence type="predicted"/>
<keyword evidence="3" id="KW-1185">Reference proteome</keyword>
<name>A0A3P4AW25_9BURK</name>
<dbReference type="InterPro" id="IPR000073">
    <property type="entry name" value="AB_hydrolase_1"/>
</dbReference>
<dbReference type="Pfam" id="PF00561">
    <property type="entry name" value="Abhydrolase_1"/>
    <property type="match status" value="1"/>
</dbReference>